<evidence type="ECO:0000313" key="2">
    <source>
        <dbReference type="EMBL" id="CAG8904523.1"/>
    </source>
</evidence>
<dbReference type="PANTHER" id="PTHR44086">
    <property type="entry name" value="THIOSULFATE SULFURTRANSFERASE RDL2, MITOCHONDRIAL-RELATED"/>
    <property type="match status" value="1"/>
</dbReference>
<feature type="domain" description="Rhodanese" evidence="1">
    <location>
        <begin position="138"/>
        <end position="229"/>
    </location>
</feature>
<feature type="domain" description="Rhodanese" evidence="1">
    <location>
        <begin position="16"/>
        <end position="105"/>
    </location>
</feature>
<feature type="domain" description="Rhodanese" evidence="1">
    <location>
        <begin position="275"/>
        <end position="469"/>
    </location>
</feature>
<evidence type="ECO:0000313" key="3">
    <source>
        <dbReference type="Proteomes" id="UP001154252"/>
    </source>
</evidence>
<dbReference type="InterPro" id="IPR012664">
    <property type="entry name" value="CHP02452"/>
</dbReference>
<dbReference type="EMBL" id="CAJVRC010000884">
    <property type="protein sequence ID" value="CAG8904523.1"/>
    <property type="molecule type" value="Genomic_DNA"/>
</dbReference>
<keyword evidence="3" id="KW-1185">Reference proteome</keyword>
<reference evidence="2" key="1">
    <citation type="submission" date="2021-07" db="EMBL/GenBank/DDBJ databases">
        <authorList>
            <person name="Branca A.L. A."/>
        </authorList>
    </citation>
    <scope>NUCLEOTIDE SEQUENCE</scope>
</reference>
<dbReference type="SMART" id="SM00450">
    <property type="entry name" value="RHOD"/>
    <property type="match status" value="4"/>
</dbReference>
<dbReference type="Proteomes" id="UP001154252">
    <property type="component" value="Unassembled WGS sequence"/>
</dbReference>
<dbReference type="InterPro" id="IPR043472">
    <property type="entry name" value="Macro_dom-like"/>
</dbReference>
<proteinExistence type="predicted"/>
<dbReference type="SUPFAM" id="SSF52821">
    <property type="entry name" value="Rhodanese/Cell cycle control phosphatase"/>
    <property type="match status" value="4"/>
</dbReference>
<evidence type="ECO:0000259" key="1">
    <source>
        <dbReference type="PROSITE" id="PS50206"/>
    </source>
</evidence>
<dbReference type="AlphaFoldDB" id="A0A9W4KJJ5"/>
<dbReference type="OrthoDB" id="566238at2759"/>
<organism evidence="2 3">
    <name type="scientific">Penicillium egyptiacum</name>
    <dbReference type="NCBI Taxonomy" id="1303716"/>
    <lineage>
        <taxon>Eukaryota</taxon>
        <taxon>Fungi</taxon>
        <taxon>Dikarya</taxon>
        <taxon>Ascomycota</taxon>
        <taxon>Pezizomycotina</taxon>
        <taxon>Eurotiomycetes</taxon>
        <taxon>Eurotiomycetidae</taxon>
        <taxon>Eurotiales</taxon>
        <taxon>Aspergillaceae</taxon>
        <taxon>Penicillium</taxon>
    </lineage>
</organism>
<dbReference type="PROSITE" id="PS50206">
    <property type="entry name" value="RHODANESE_3"/>
    <property type="match status" value="3"/>
</dbReference>
<dbReference type="InterPro" id="IPR019261">
    <property type="entry name" value="PARG_cat_microbial"/>
</dbReference>
<protein>
    <recommendedName>
        <fullName evidence="1">Rhodanese domain-containing protein</fullName>
    </recommendedName>
</protein>
<dbReference type="NCBIfam" id="TIGR02452">
    <property type="entry name" value="TIGR02452 family protein"/>
    <property type="match status" value="1"/>
</dbReference>
<dbReference type="CDD" id="cd01534">
    <property type="entry name" value="4RHOD_Repeat_3"/>
    <property type="match status" value="1"/>
</dbReference>
<comment type="caution">
    <text evidence="2">The sequence shown here is derived from an EMBL/GenBank/DDBJ whole genome shotgun (WGS) entry which is preliminary data.</text>
</comment>
<dbReference type="Pfam" id="PF10021">
    <property type="entry name" value="PARG_cat_microb"/>
    <property type="match status" value="1"/>
</dbReference>
<dbReference type="GO" id="GO:0004792">
    <property type="term" value="F:thiosulfate-cyanide sulfurtransferase activity"/>
    <property type="evidence" value="ECO:0007669"/>
    <property type="project" value="TreeGrafter"/>
</dbReference>
<gene>
    <name evidence="2" type="ORF">PEGY_LOCUS7829</name>
</gene>
<dbReference type="InterPro" id="IPR036873">
    <property type="entry name" value="Rhodanese-like_dom_sf"/>
</dbReference>
<dbReference type="Gene3D" id="3.40.250.10">
    <property type="entry name" value="Rhodanese-like domain"/>
    <property type="match status" value="4"/>
</dbReference>
<accession>A0A9W4KJJ5</accession>
<dbReference type="Pfam" id="PF00581">
    <property type="entry name" value="Rhodanese"/>
    <property type="match status" value="4"/>
</dbReference>
<dbReference type="PANTHER" id="PTHR44086:SF10">
    <property type="entry name" value="THIOSULFATE SULFURTRANSFERASE_RHODANESE-LIKE DOMAIN-CONTAINING PROTEIN 3"/>
    <property type="match status" value="1"/>
</dbReference>
<sequence length="739" mass="81672">MTKSINAHELRQHWVNHHEIALLDVREEGPYSEAHPLFALSVPVSEIEKKLPPLVPRLSAPIVVYDDGEGYVDRAIARILALGYQDIAILTGGLSGYALVGEVYRDVNVPSKAFGELVESIDHTPSLSARDVKNVLESEDDVVVLDARRFEEYNTMSIPRGRSCPGGELLYRFFEAVPSPETTVIVNCAGRTRSIVGTQSLINSGILNNVFALRNGTIGWTLEGLELETQKREQVPRPSVEASQKARQYAESWANHVGVSSIDGDQLTRFTAELEDRTLYLLDVRDPEEYALGHPTGFSNAPGGQLVQATDEWVGVRGARIVLYDTDGVRARMTASWLLQLGWEVYVFEERSSVPDGLAFPEVPSWHPSKNSSITINDLQNLAGAAVVDLARSPSYRKGHIPGAWFASGPELARDLRPIDGDGPIVLTSPDGDVAAMNIDEARKSISREVLYLAGGTMAWVAAGHPLETESRWLSQPIDVYRRPYEGTSNARKDMQGYLDWEYGLIAQLANDGVACFHVNFTSLSPRFYRMTISNASSPPNKVQRQALAEETRRLTSHIISSADASTESVYYSMQLPRRDPIPNSSPPRITVQNSDSFTAARAILDTNPTAKIGVLNMASEKHPGGGWLRGALAQEEALCFRSTLAVTLHKRFYPLTVFGAVWSPNVVVFREEVSTGCRIYEPAEMFTVGVVSLAAMRRPLLTPDRRNFGMFPERPCNLRPDADTKQRVHKTFGQSGRK</sequence>
<dbReference type="InterPro" id="IPR001763">
    <property type="entry name" value="Rhodanese-like_dom"/>
</dbReference>
<name>A0A9W4KJJ5_9EURO</name>
<dbReference type="Gene3D" id="3.40.220.10">
    <property type="entry name" value="Leucine Aminopeptidase, subunit E, domain 1"/>
    <property type="match status" value="1"/>
</dbReference>